<evidence type="ECO:0000259" key="3">
    <source>
        <dbReference type="Pfam" id="PF01408"/>
    </source>
</evidence>
<comment type="similarity">
    <text evidence="1">Belongs to the Gfo/Idh/MocA family.</text>
</comment>
<name>A0A1C4GZD3_9BIFI</name>
<evidence type="ECO:0000256" key="2">
    <source>
        <dbReference type="ARBA" id="ARBA00023002"/>
    </source>
</evidence>
<keyword evidence="6" id="KW-1185">Reference proteome</keyword>
<dbReference type="EMBL" id="FMBL01000001">
    <property type="protein sequence ID" value="SCC78011.1"/>
    <property type="molecule type" value="Genomic_DNA"/>
</dbReference>
<accession>A0A1C4GZD3</accession>
<proteinExistence type="inferred from homology"/>
<dbReference type="InterPro" id="IPR055170">
    <property type="entry name" value="GFO_IDH_MocA-like_dom"/>
</dbReference>
<dbReference type="InterPro" id="IPR050984">
    <property type="entry name" value="Gfo/Idh/MocA_domain"/>
</dbReference>
<dbReference type="InterPro" id="IPR000683">
    <property type="entry name" value="Gfo/Idh/MocA-like_OxRdtase_N"/>
</dbReference>
<dbReference type="Gene3D" id="3.30.360.10">
    <property type="entry name" value="Dihydrodipicolinate Reductase, domain 2"/>
    <property type="match status" value="1"/>
</dbReference>
<organism evidence="5 6">
    <name type="scientific">Bifidobacterium commune</name>
    <dbReference type="NCBI Taxonomy" id="1505727"/>
    <lineage>
        <taxon>Bacteria</taxon>
        <taxon>Bacillati</taxon>
        <taxon>Actinomycetota</taxon>
        <taxon>Actinomycetes</taxon>
        <taxon>Bifidobacteriales</taxon>
        <taxon>Bifidobacteriaceae</taxon>
        <taxon>Bifidobacterium</taxon>
    </lineage>
</organism>
<feature type="domain" description="Gfo/Idh/MocA-like oxidoreductase N-terminal" evidence="3">
    <location>
        <begin position="18"/>
        <end position="141"/>
    </location>
</feature>
<dbReference type="SUPFAM" id="SSF51735">
    <property type="entry name" value="NAD(P)-binding Rossmann-fold domains"/>
    <property type="match status" value="1"/>
</dbReference>
<evidence type="ECO:0000256" key="1">
    <source>
        <dbReference type="ARBA" id="ARBA00010928"/>
    </source>
</evidence>
<gene>
    <name evidence="5" type="ORF">GA0061077_0059</name>
</gene>
<dbReference type="Pfam" id="PF22725">
    <property type="entry name" value="GFO_IDH_MocA_C3"/>
    <property type="match status" value="1"/>
</dbReference>
<dbReference type="Gene3D" id="3.40.50.720">
    <property type="entry name" value="NAD(P)-binding Rossmann-like Domain"/>
    <property type="match status" value="1"/>
</dbReference>
<dbReference type="PANTHER" id="PTHR22604">
    <property type="entry name" value="OXIDOREDUCTASES"/>
    <property type="match status" value="1"/>
</dbReference>
<dbReference type="Pfam" id="PF01408">
    <property type="entry name" value="GFO_IDH_MocA"/>
    <property type="match status" value="1"/>
</dbReference>
<dbReference type="SUPFAM" id="SSF55347">
    <property type="entry name" value="Glyceraldehyde-3-phosphate dehydrogenase-like, C-terminal domain"/>
    <property type="match status" value="1"/>
</dbReference>
<evidence type="ECO:0000259" key="4">
    <source>
        <dbReference type="Pfam" id="PF22725"/>
    </source>
</evidence>
<protein>
    <submittedName>
        <fullName evidence="5">Predicted dehydrogenase</fullName>
    </submittedName>
</protein>
<dbReference type="OrthoDB" id="9815825at2"/>
<dbReference type="RefSeq" id="WP_091847532.1">
    <property type="nucleotide sequence ID" value="NZ_FMBL01000001.1"/>
</dbReference>
<evidence type="ECO:0000313" key="6">
    <source>
        <dbReference type="Proteomes" id="UP000242610"/>
    </source>
</evidence>
<evidence type="ECO:0000313" key="5">
    <source>
        <dbReference type="EMBL" id="SCC78011.1"/>
    </source>
</evidence>
<dbReference type="Proteomes" id="UP000242610">
    <property type="component" value="Unassembled WGS sequence"/>
</dbReference>
<dbReference type="STRING" id="1505727.GA0061077_0059"/>
<reference evidence="6" key="1">
    <citation type="submission" date="2016-08" db="EMBL/GenBank/DDBJ databases">
        <authorList>
            <person name="Varghese N."/>
            <person name="Submissions Spin"/>
        </authorList>
    </citation>
    <scope>NUCLEOTIDE SEQUENCE [LARGE SCALE GENOMIC DNA]</scope>
    <source>
        <strain evidence="6">R-52791</strain>
    </source>
</reference>
<dbReference type="PANTHER" id="PTHR22604:SF105">
    <property type="entry name" value="TRANS-1,2-DIHYDROBENZENE-1,2-DIOL DEHYDROGENASE"/>
    <property type="match status" value="1"/>
</dbReference>
<dbReference type="AlphaFoldDB" id="A0A1C4GZD3"/>
<keyword evidence="2" id="KW-0560">Oxidoreductase</keyword>
<feature type="domain" description="GFO/IDH/MocA-like oxidoreductase" evidence="4">
    <location>
        <begin position="156"/>
        <end position="271"/>
    </location>
</feature>
<dbReference type="GO" id="GO:0000166">
    <property type="term" value="F:nucleotide binding"/>
    <property type="evidence" value="ECO:0007669"/>
    <property type="project" value="InterPro"/>
</dbReference>
<dbReference type="GO" id="GO:0016491">
    <property type="term" value="F:oxidoreductase activity"/>
    <property type="evidence" value="ECO:0007669"/>
    <property type="project" value="UniProtKB-KW"/>
</dbReference>
<dbReference type="InterPro" id="IPR036291">
    <property type="entry name" value="NAD(P)-bd_dom_sf"/>
</dbReference>
<sequence>MSRLNGKRAEAQKQGLKVNVAILGAGRIAHTMANTLAEMTRDSRYSSLIEPYAVAARDADRAADFAEKYGFDVSYGSYEELLADPEVDLVYIATPHALHAEQGIACLKADKNILVEKSFTANADQAQQLLEVADETGLLCTEAIWTRYLPSRGIVADLITSGEIGQVQAATANLCYPTTHKARITDPAMAGGALLDVGIYPLNFFDMALGRDTSDRTIADIETSTVPYETGVDAIDSITLRYDDGVLATANASILCASDRSGTICGTEGYMVCQNINNVEGIDLYDLDHKLVRHIDVPAQITGFEYEVAAAANAILDGKPECTQMPHADTLRMLRLMDQIRSIWGLKYPFE</sequence>